<dbReference type="EMBL" id="PENI01000043">
    <property type="protein sequence ID" value="RMB80369.1"/>
    <property type="molecule type" value="Genomic_DNA"/>
</dbReference>
<gene>
    <name evidence="1" type="ORF">CTZ28_40365</name>
</gene>
<dbReference type="RefSeq" id="WP_121894787.1">
    <property type="nucleotide sequence ID" value="NZ_JBEXWZ010000008.1"/>
</dbReference>
<sequence>MTITITLPRIRVPTVTERDLRRVLSLAEPAIMAVADACGAGLPVRIALGIGLKIAQQASRS</sequence>
<dbReference type="GO" id="GO:0016740">
    <property type="term" value="F:transferase activity"/>
    <property type="evidence" value="ECO:0007669"/>
    <property type="project" value="UniProtKB-KW"/>
</dbReference>
<organism evidence="1 2">
    <name type="scientific">Streptomyces shenzhenensis</name>
    <dbReference type="NCBI Taxonomy" id="943815"/>
    <lineage>
        <taxon>Bacteria</taxon>
        <taxon>Bacillati</taxon>
        <taxon>Actinomycetota</taxon>
        <taxon>Actinomycetes</taxon>
        <taxon>Kitasatosporales</taxon>
        <taxon>Streptomycetaceae</taxon>
        <taxon>Streptomyces</taxon>
    </lineage>
</organism>
<dbReference type="OrthoDB" id="9870412at2"/>
<comment type="caution">
    <text evidence="1">The sequence shown here is derived from an EMBL/GenBank/DDBJ whole genome shotgun (WGS) entry which is preliminary data.</text>
</comment>
<dbReference type="Proteomes" id="UP000270471">
    <property type="component" value="Unassembled WGS sequence"/>
</dbReference>
<reference evidence="1 2" key="1">
    <citation type="submission" date="2017-11" db="EMBL/GenBank/DDBJ databases">
        <title>Draft genome of actinobacteria isolated from guarana (Paullinia cupana (Mart.) Ducke.</title>
        <authorList>
            <person name="Siqueira K.A."/>
            <person name="Liotti R.G."/>
            <person name="Mendes T.A.O."/>
            <person name="Soares M.A."/>
        </authorList>
    </citation>
    <scope>NUCLEOTIDE SEQUENCE [LARGE SCALE GENOMIC DNA]</scope>
    <source>
        <strain evidence="1 2">193</strain>
    </source>
</reference>
<evidence type="ECO:0000313" key="2">
    <source>
        <dbReference type="Proteomes" id="UP000270471"/>
    </source>
</evidence>
<name>A0A3M0I2R2_9ACTN</name>
<accession>A0A3M0I2R2</accession>
<protein>
    <submittedName>
        <fullName evidence="1">GNAT family acetyltransferase</fullName>
    </submittedName>
</protein>
<dbReference type="AlphaFoldDB" id="A0A3M0I2R2"/>
<keyword evidence="2" id="KW-1185">Reference proteome</keyword>
<proteinExistence type="predicted"/>
<keyword evidence="1" id="KW-0808">Transferase</keyword>
<evidence type="ECO:0000313" key="1">
    <source>
        <dbReference type="EMBL" id="RMB80369.1"/>
    </source>
</evidence>